<keyword evidence="12" id="KW-0699">rRNA-binding</keyword>
<accession>A0A7L9RTH8</accession>
<dbReference type="InterPro" id="IPR003029">
    <property type="entry name" value="S1_domain"/>
</dbReference>
<evidence type="ECO:0000256" key="6">
    <source>
        <dbReference type="ARBA" id="ARBA00022490"/>
    </source>
</evidence>
<dbReference type="GO" id="GO:0006364">
    <property type="term" value="P:rRNA processing"/>
    <property type="evidence" value="ECO:0007669"/>
    <property type="project" value="UniProtKB-KW"/>
</dbReference>
<evidence type="ECO:0000256" key="7">
    <source>
        <dbReference type="ARBA" id="ARBA00022519"/>
    </source>
</evidence>
<evidence type="ECO:0000256" key="1">
    <source>
        <dbReference type="ARBA" id="ARBA00001946"/>
    </source>
</evidence>
<dbReference type="Pfam" id="PF00575">
    <property type="entry name" value="S1"/>
    <property type="match status" value="1"/>
</dbReference>
<sequence length="664" mass="75725">MSKRMLIDARQSEETRVVITSTHDGRLLEYDYESSSRKIIKGNIYLAKVVRIEPSLQAAFVEYGQERHGFLPFSDIHPDYYRLPDSEPTKGADVATEENSAKKDSSDLVETHASVAEESAEGDAAVATEEDAENISSFRRERMYRHHKIQEVIKKGQVILVQVAREQRGEKGAALTTYLTLAGRYCVLMPNAGRAGGVSRKINDNGDRQRLKRILDGIDVPEGMGLIIRTAGMDRTKVEIKKDLDYLQRIWQKIRDLTLASTAPQLIHTEGNILQRAIRDLYTKDIDDITVEGDEAFQITRSYMKILMPTHVKKVKAYEDTAVPMFQHHHVEEQLSAIQDTKVQLKSGGYLVIDTTEALVAIDVNSGRSTKERHIDETALRTNLEAAEEVARQLRLRDLAGLIVIDFIDMDSEEHNAQVEKQLKDCLQEDRARIQVGTISSFGLLEMSRQRLRPSLFESTMTVCDHCSGTGHVRDSLSLALQAFRVLESNILNAKAEDQFTLTLPVASAFVLFNHKRRQLTQLEDTYKVSIDVRLDEKLIGDEFKLTQNDKEIKSFYRPSKRQAPKPYPTATKAHQKPKLQPVEMYDLHDEALIESYAPTPAAASTEGAPDGERRHHNNHNRNRRFNDRRHNHRNRKFNDRRNENQTAATTPEKKPWWKRLLQG</sequence>
<evidence type="ECO:0000256" key="16">
    <source>
        <dbReference type="ARBA" id="ARBA00022884"/>
    </source>
</evidence>
<dbReference type="GO" id="GO:0004519">
    <property type="term" value="F:endonuclease activity"/>
    <property type="evidence" value="ECO:0007669"/>
    <property type="project" value="UniProtKB-KW"/>
</dbReference>
<dbReference type="RefSeq" id="WP_350332603.1">
    <property type="nucleotide sequence ID" value="NZ_CP054719.1"/>
</dbReference>
<proteinExistence type="inferred from homology"/>
<dbReference type="PANTHER" id="PTHR30001:SF1">
    <property type="entry name" value="RIBONUCLEASE E_G-LIKE PROTEIN, CHLOROPLASTIC"/>
    <property type="match status" value="1"/>
</dbReference>
<keyword evidence="8" id="KW-0698">rRNA processing</keyword>
<dbReference type="GO" id="GO:0005737">
    <property type="term" value="C:cytoplasm"/>
    <property type="evidence" value="ECO:0007669"/>
    <property type="project" value="UniProtKB-SubCell"/>
</dbReference>
<keyword evidence="5" id="KW-1003">Cell membrane</keyword>
<evidence type="ECO:0000256" key="10">
    <source>
        <dbReference type="ARBA" id="ARBA00022722"/>
    </source>
</evidence>
<name>A0A7L9RTH8_9PROT</name>
<dbReference type="GO" id="GO:0019843">
    <property type="term" value="F:rRNA binding"/>
    <property type="evidence" value="ECO:0007669"/>
    <property type="project" value="UniProtKB-KW"/>
</dbReference>
<feature type="domain" description="S1 motif" evidence="19">
    <location>
        <begin position="40"/>
        <end position="178"/>
    </location>
</feature>
<dbReference type="Proteomes" id="UP000594001">
    <property type="component" value="Chromosome"/>
</dbReference>
<keyword evidence="15" id="KW-0460">Magnesium</keyword>
<keyword evidence="11" id="KW-0479">Metal-binding</keyword>
<keyword evidence="10" id="KW-0540">Nuclease</keyword>
<comment type="similarity">
    <text evidence="3">Belongs to the RNase E/G family. RNase G subfamily.</text>
</comment>
<evidence type="ECO:0000256" key="11">
    <source>
        <dbReference type="ARBA" id="ARBA00022723"/>
    </source>
</evidence>
<dbReference type="GO" id="GO:0016787">
    <property type="term" value="F:hydrolase activity"/>
    <property type="evidence" value="ECO:0007669"/>
    <property type="project" value="UniProtKB-KW"/>
</dbReference>
<comment type="cofactor">
    <cofactor evidence="1">
        <name>Mg(2+)</name>
        <dbReference type="ChEBI" id="CHEBI:18420"/>
    </cofactor>
</comment>
<keyword evidence="7" id="KW-0997">Cell inner membrane</keyword>
<keyword evidence="16" id="KW-0694">RNA-binding</keyword>
<dbReference type="InterPro" id="IPR019307">
    <property type="entry name" value="RNA-bd_AU-1/RNase_E/G"/>
</dbReference>
<evidence type="ECO:0000256" key="17">
    <source>
        <dbReference type="ARBA" id="ARBA00023136"/>
    </source>
</evidence>
<dbReference type="SUPFAM" id="SSF50249">
    <property type="entry name" value="Nucleic acid-binding proteins"/>
    <property type="match status" value="1"/>
</dbReference>
<dbReference type="GO" id="GO:0008033">
    <property type="term" value="P:tRNA processing"/>
    <property type="evidence" value="ECO:0007669"/>
    <property type="project" value="UniProtKB-KW"/>
</dbReference>
<organism evidence="20 21">
    <name type="scientific">Candidatus Bodocaedibacter vickermanii</name>
    <dbReference type="NCBI Taxonomy" id="2741701"/>
    <lineage>
        <taxon>Bacteria</taxon>
        <taxon>Pseudomonadati</taxon>
        <taxon>Pseudomonadota</taxon>
        <taxon>Alphaproteobacteria</taxon>
        <taxon>Holosporales</taxon>
        <taxon>Candidatus Paracaedibacteraceae</taxon>
        <taxon>Candidatus Bodocaedibacter</taxon>
    </lineage>
</organism>
<evidence type="ECO:0000256" key="5">
    <source>
        <dbReference type="ARBA" id="ARBA00022475"/>
    </source>
</evidence>
<keyword evidence="9" id="KW-0819">tRNA processing</keyword>
<gene>
    <name evidence="20" type="primary">rne</name>
    <name evidence="20" type="ORF">CPBP_00637</name>
</gene>
<feature type="compositionally biased region" description="Basic and acidic residues" evidence="18">
    <location>
        <begin position="99"/>
        <end position="108"/>
    </location>
</feature>
<dbReference type="Pfam" id="PF20833">
    <property type="entry name" value="RNase_E_G_Thio"/>
    <property type="match status" value="1"/>
</dbReference>
<dbReference type="AlphaFoldDB" id="A0A7L9RTH8"/>
<evidence type="ECO:0000256" key="9">
    <source>
        <dbReference type="ARBA" id="ARBA00022694"/>
    </source>
</evidence>
<keyword evidence="13" id="KW-0255">Endonuclease</keyword>
<evidence type="ECO:0000259" key="19">
    <source>
        <dbReference type="SMART" id="SM00316"/>
    </source>
</evidence>
<dbReference type="EMBL" id="CP054719">
    <property type="protein sequence ID" value="QOL19866.1"/>
    <property type="molecule type" value="Genomic_DNA"/>
</dbReference>
<dbReference type="PANTHER" id="PTHR30001">
    <property type="entry name" value="RIBONUCLEASE"/>
    <property type="match status" value="1"/>
</dbReference>
<feature type="region of interest" description="Disordered" evidence="18">
    <location>
        <begin position="601"/>
        <end position="664"/>
    </location>
</feature>
<evidence type="ECO:0000256" key="18">
    <source>
        <dbReference type="SAM" id="MobiDB-lite"/>
    </source>
</evidence>
<evidence type="ECO:0000256" key="8">
    <source>
        <dbReference type="ARBA" id="ARBA00022552"/>
    </source>
</evidence>
<dbReference type="GO" id="GO:0004540">
    <property type="term" value="F:RNA nuclease activity"/>
    <property type="evidence" value="ECO:0007669"/>
    <property type="project" value="InterPro"/>
</dbReference>
<evidence type="ECO:0000256" key="4">
    <source>
        <dbReference type="ARBA" id="ARBA00017719"/>
    </source>
</evidence>
<evidence type="ECO:0000256" key="13">
    <source>
        <dbReference type="ARBA" id="ARBA00022759"/>
    </source>
</evidence>
<feature type="region of interest" description="Disordered" evidence="18">
    <location>
        <begin position="555"/>
        <end position="579"/>
    </location>
</feature>
<reference evidence="20 21" key="1">
    <citation type="submission" date="2020-06" db="EMBL/GenBank/DDBJ databases">
        <title>The endosymbiont of the kinetoplastid Bodo saltans is a Paracaedibacter-like alpha-proteobacterium possessing a putative toxin-antitoxin system.</title>
        <authorList>
            <person name="Midha S."/>
            <person name="Rigden D.J."/>
            <person name="Siozios S."/>
            <person name="Hurst G.D.D."/>
            <person name="Jackson A.P."/>
        </authorList>
    </citation>
    <scope>NUCLEOTIDE SEQUENCE [LARGE SCALE GENOMIC DNA]</scope>
    <source>
        <strain evidence="20">Lake Konstanz</strain>
    </source>
</reference>
<keyword evidence="6" id="KW-0963">Cytoplasm</keyword>
<dbReference type="Gene3D" id="3.40.1260.20">
    <property type="entry name" value="Ribonuclease E, catalytic domain"/>
    <property type="match status" value="1"/>
</dbReference>
<dbReference type="NCBIfam" id="TIGR00757">
    <property type="entry name" value="RNaseEG"/>
    <property type="match status" value="1"/>
</dbReference>
<dbReference type="SMART" id="SM00316">
    <property type="entry name" value="S1"/>
    <property type="match status" value="1"/>
</dbReference>
<dbReference type="InterPro" id="IPR048583">
    <property type="entry name" value="RNase_E_G_thioredoxin-like"/>
</dbReference>
<evidence type="ECO:0000256" key="12">
    <source>
        <dbReference type="ARBA" id="ARBA00022730"/>
    </source>
</evidence>
<feature type="region of interest" description="Disordered" evidence="18">
    <location>
        <begin position="85"/>
        <end position="108"/>
    </location>
</feature>
<feature type="compositionally biased region" description="Basic residues" evidence="18">
    <location>
        <begin position="615"/>
        <end position="636"/>
    </location>
</feature>
<evidence type="ECO:0000256" key="2">
    <source>
        <dbReference type="ARBA" id="ARBA00004496"/>
    </source>
</evidence>
<dbReference type="InterPro" id="IPR012340">
    <property type="entry name" value="NA-bd_OB-fold"/>
</dbReference>
<evidence type="ECO:0000313" key="21">
    <source>
        <dbReference type="Proteomes" id="UP000594001"/>
    </source>
</evidence>
<protein>
    <recommendedName>
        <fullName evidence="4">Ribonuclease G</fullName>
    </recommendedName>
</protein>
<evidence type="ECO:0000256" key="14">
    <source>
        <dbReference type="ARBA" id="ARBA00022801"/>
    </source>
</evidence>
<keyword evidence="17" id="KW-0472">Membrane</keyword>
<evidence type="ECO:0000256" key="15">
    <source>
        <dbReference type="ARBA" id="ARBA00022842"/>
    </source>
</evidence>
<keyword evidence="14 20" id="KW-0378">Hydrolase</keyword>
<dbReference type="InterPro" id="IPR004659">
    <property type="entry name" value="RNase_E/G"/>
</dbReference>
<dbReference type="Gene3D" id="2.40.50.140">
    <property type="entry name" value="Nucleic acid-binding proteins"/>
    <property type="match status" value="1"/>
</dbReference>
<dbReference type="GO" id="GO:0046872">
    <property type="term" value="F:metal ion binding"/>
    <property type="evidence" value="ECO:0007669"/>
    <property type="project" value="UniProtKB-KW"/>
</dbReference>
<evidence type="ECO:0000256" key="3">
    <source>
        <dbReference type="ARBA" id="ARBA00005663"/>
    </source>
</evidence>
<dbReference type="Pfam" id="PF10150">
    <property type="entry name" value="RNase_E_G"/>
    <property type="match status" value="1"/>
</dbReference>
<dbReference type="KEGG" id="pbal:CPBP_00637"/>
<dbReference type="CDD" id="cd04453">
    <property type="entry name" value="S1_RNase_E"/>
    <property type="match status" value="1"/>
</dbReference>
<comment type="subcellular location">
    <subcellularLocation>
        <location evidence="2">Cytoplasm</location>
    </subcellularLocation>
</comment>
<keyword evidence="21" id="KW-1185">Reference proteome</keyword>
<evidence type="ECO:0000313" key="20">
    <source>
        <dbReference type="EMBL" id="QOL19866.1"/>
    </source>
</evidence>